<keyword evidence="3" id="KW-1185">Reference proteome</keyword>
<protein>
    <submittedName>
        <fullName evidence="2">Uncharacterized protein</fullName>
    </submittedName>
</protein>
<proteinExistence type="predicted"/>
<name>A0A9P8QLQ9_9HYPO</name>
<reference evidence="2" key="1">
    <citation type="submission" date="2021-08" db="EMBL/GenBank/DDBJ databases">
        <title>Chromosome-Level Trichoderma cornu-damae using Hi-C Data.</title>
        <authorList>
            <person name="Kim C.S."/>
        </authorList>
    </citation>
    <scope>NUCLEOTIDE SEQUENCE</scope>
    <source>
        <strain evidence="2">KA19-0412C</strain>
    </source>
</reference>
<feature type="region of interest" description="Disordered" evidence="1">
    <location>
        <begin position="16"/>
        <end position="42"/>
    </location>
</feature>
<dbReference type="AlphaFoldDB" id="A0A9P8QLQ9"/>
<accession>A0A9P8QLQ9</accession>
<evidence type="ECO:0000313" key="3">
    <source>
        <dbReference type="Proteomes" id="UP000827724"/>
    </source>
</evidence>
<gene>
    <name evidence="2" type="ORF">Trco_006384</name>
</gene>
<comment type="caution">
    <text evidence="2">The sequence shown here is derived from an EMBL/GenBank/DDBJ whole genome shotgun (WGS) entry which is preliminary data.</text>
</comment>
<organism evidence="2 3">
    <name type="scientific">Trichoderma cornu-damae</name>
    <dbReference type="NCBI Taxonomy" id="654480"/>
    <lineage>
        <taxon>Eukaryota</taxon>
        <taxon>Fungi</taxon>
        <taxon>Dikarya</taxon>
        <taxon>Ascomycota</taxon>
        <taxon>Pezizomycotina</taxon>
        <taxon>Sordariomycetes</taxon>
        <taxon>Hypocreomycetidae</taxon>
        <taxon>Hypocreales</taxon>
        <taxon>Hypocreaceae</taxon>
        <taxon>Trichoderma</taxon>
    </lineage>
</organism>
<dbReference type="EMBL" id="JAIWOZ010000005">
    <property type="protein sequence ID" value="KAH6604677.1"/>
    <property type="molecule type" value="Genomic_DNA"/>
</dbReference>
<evidence type="ECO:0000313" key="2">
    <source>
        <dbReference type="EMBL" id="KAH6604677.1"/>
    </source>
</evidence>
<sequence length="83" mass="8878">MSRAVLTVSITRLNIPSPDEASVSSHGINMPEGVRRMPAGSSRRLLEDVDLCNPPAPASDGGDRQPRLGFWIVESRSSSSSSK</sequence>
<dbReference type="Proteomes" id="UP000827724">
    <property type="component" value="Unassembled WGS sequence"/>
</dbReference>
<evidence type="ECO:0000256" key="1">
    <source>
        <dbReference type="SAM" id="MobiDB-lite"/>
    </source>
</evidence>